<comment type="caution">
    <text evidence="1">The sequence shown here is derived from an EMBL/GenBank/DDBJ whole genome shotgun (WGS) entry which is preliminary data.</text>
</comment>
<dbReference type="Proteomes" id="UP001311799">
    <property type="component" value="Unassembled WGS sequence"/>
</dbReference>
<reference evidence="1 2" key="1">
    <citation type="submission" date="2023-10" db="EMBL/GenBank/DDBJ databases">
        <title>Comparative genomics analysis reveals potential genetic determinants of host preference in Cryptosporidium xiaoi.</title>
        <authorList>
            <person name="Xiao L."/>
            <person name="Li J."/>
        </authorList>
    </citation>
    <scope>NUCLEOTIDE SEQUENCE [LARGE SCALE GENOMIC DNA]</scope>
    <source>
        <strain evidence="1 2">52996</strain>
    </source>
</reference>
<accession>A0AAV9Y1S4</accession>
<dbReference type="AlphaFoldDB" id="A0AAV9Y1S4"/>
<organism evidence="1 2">
    <name type="scientific">Cryptosporidium xiaoi</name>
    <dbReference type="NCBI Taxonomy" id="659607"/>
    <lineage>
        <taxon>Eukaryota</taxon>
        <taxon>Sar</taxon>
        <taxon>Alveolata</taxon>
        <taxon>Apicomplexa</taxon>
        <taxon>Conoidasida</taxon>
        <taxon>Coccidia</taxon>
        <taxon>Eucoccidiorida</taxon>
        <taxon>Eimeriorina</taxon>
        <taxon>Cryptosporidiidae</taxon>
        <taxon>Cryptosporidium</taxon>
    </lineage>
</organism>
<protein>
    <submittedName>
        <fullName evidence="1">Uncharacterized protein</fullName>
    </submittedName>
</protein>
<proteinExistence type="predicted"/>
<name>A0AAV9Y1S4_9CRYT</name>
<evidence type="ECO:0000313" key="2">
    <source>
        <dbReference type="Proteomes" id="UP001311799"/>
    </source>
</evidence>
<sequence length="273" mass="31804">MTFADFSFDDYISDFFLSLLNPLNRIETPNLRVPELVDSNVSFSVCNLSENNFTEKKNNTPLRNLEISMEKRRVTGLSQQPFRFSKDSNINIKRGRSVKPLFKYKPNKNNTYNEFSQYRAREISPFRINTCFACNRFTNKTTTLHETSKSTKLLEKICSSNKELKNDKMKLILGPAFSLSQNELYKMNERVINSKTEHKISTISDTKKDTNRKSRINEITFLFRKEDDQLIDYNIQSSINLPLASSWSKFRNTEPITSNGRKISNMAIERLSI</sequence>
<dbReference type="EMBL" id="JAWDEY010000002">
    <property type="protein sequence ID" value="KAK6590933.1"/>
    <property type="molecule type" value="Genomic_DNA"/>
</dbReference>
<keyword evidence="2" id="KW-1185">Reference proteome</keyword>
<gene>
    <name evidence="1" type="ORF">RS030_111684</name>
</gene>
<evidence type="ECO:0000313" key="1">
    <source>
        <dbReference type="EMBL" id="KAK6590933.1"/>
    </source>
</evidence>